<keyword evidence="3" id="KW-1185">Reference proteome</keyword>
<comment type="caution">
    <text evidence="2">The sequence shown here is derived from an EMBL/GenBank/DDBJ whole genome shotgun (WGS) entry which is preliminary data.</text>
</comment>
<dbReference type="EMBL" id="VAUV01000005">
    <property type="protein sequence ID" value="TLD71509.1"/>
    <property type="molecule type" value="Genomic_DNA"/>
</dbReference>
<accession>A0A5R8KIS2</accession>
<evidence type="ECO:0000259" key="1">
    <source>
        <dbReference type="Pfam" id="PF13223"/>
    </source>
</evidence>
<gene>
    <name evidence="2" type="ORF">FEM03_08275</name>
</gene>
<name>A0A5R8KIS2_9BACT</name>
<dbReference type="Pfam" id="PF13223">
    <property type="entry name" value="DUF4031"/>
    <property type="match status" value="1"/>
</dbReference>
<dbReference type="InterPro" id="IPR025109">
    <property type="entry name" value="DUF4031"/>
</dbReference>
<dbReference type="Proteomes" id="UP000306196">
    <property type="component" value="Unassembled WGS sequence"/>
</dbReference>
<sequence>MAVYVDRARHPFRGMMMCHMLADSLDELHAMALAIGMKREWFQPISTPHYDLDVELRAMAVERGAIEIDRKRTVQIIREWRKMKLRSADIPVRMI</sequence>
<proteinExistence type="predicted"/>
<reference evidence="2 3" key="1">
    <citation type="submission" date="2019-05" db="EMBL/GenBank/DDBJ databases">
        <title>Verrucobacter flavum gen. nov., sp. nov. a new member of the family Verrucomicrobiaceae.</title>
        <authorList>
            <person name="Szuroczki S."/>
            <person name="Abbaszade G."/>
            <person name="Szabo A."/>
            <person name="Felfoldi T."/>
            <person name="Schumann P."/>
            <person name="Boka K."/>
            <person name="Keki Z."/>
            <person name="Toumi M."/>
            <person name="Toth E."/>
        </authorList>
    </citation>
    <scope>NUCLEOTIDE SEQUENCE [LARGE SCALE GENOMIC DNA]</scope>
    <source>
        <strain evidence="2 3">MG-N-17</strain>
    </source>
</reference>
<feature type="domain" description="DUF4031" evidence="1">
    <location>
        <begin position="3"/>
        <end position="78"/>
    </location>
</feature>
<organism evidence="2 3">
    <name type="scientific">Phragmitibacter flavus</name>
    <dbReference type="NCBI Taxonomy" id="2576071"/>
    <lineage>
        <taxon>Bacteria</taxon>
        <taxon>Pseudomonadati</taxon>
        <taxon>Verrucomicrobiota</taxon>
        <taxon>Verrucomicrobiia</taxon>
        <taxon>Verrucomicrobiales</taxon>
        <taxon>Verrucomicrobiaceae</taxon>
        <taxon>Phragmitibacter</taxon>
    </lineage>
</organism>
<evidence type="ECO:0000313" key="3">
    <source>
        <dbReference type="Proteomes" id="UP000306196"/>
    </source>
</evidence>
<dbReference type="AlphaFoldDB" id="A0A5R8KIS2"/>
<evidence type="ECO:0000313" key="2">
    <source>
        <dbReference type="EMBL" id="TLD71509.1"/>
    </source>
</evidence>
<dbReference type="OrthoDB" id="9808993at2"/>
<dbReference type="RefSeq" id="WP_138085722.1">
    <property type="nucleotide sequence ID" value="NZ_VAUV01000005.1"/>
</dbReference>
<protein>
    <submittedName>
        <fullName evidence="2">DUF4031 domain-containing protein</fullName>
    </submittedName>
</protein>